<dbReference type="PANTHER" id="PTHR43884">
    <property type="entry name" value="ACYL-COA DEHYDROGENASE"/>
    <property type="match status" value="1"/>
</dbReference>
<keyword evidence="4 7" id="KW-0285">Flavoprotein</keyword>
<dbReference type="AlphaFoldDB" id="A0A5K7YHV1"/>
<dbReference type="FunFam" id="1.10.540.10:FF:000026">
    <property type="entry name" value="Acyl-CoA dehydrogenase medium chain"/>
    <property type="match status" value="1"/>
</dbReference>
<sequence>MDVLQYTQAHLQFRERTRNFFANEVTPFVEQWEKEKMVPRDIWRRMGREGLLCTTVPERYQGPGHDFLHAVIVNEELSRTNHYGLMAPLHSDIIAPYIATFGSEEQKQKYLPGCVSGDIVLALAMTEPDVGSDVAAMTATAVEEGDEIVIDGAKTFISNGIHCDLVIVAAKDPAVEPPHAAVSLYLVEDGTPGFNKGNKLDKMGMYSQDTAELFFSGCRIPKDNLLGAKGQGFRMLMQKLQQERLVCSIMAVATAEQVCRQVISHCKTNSVSDKPISKSQSIQFKLAEIATEVQLGRAFLDKLIADHMEGKEINTQTSMAKYWTCEMVNRVLRESLDILGMEAATEQCPLVRTFRDSRVMSIFAGTSEIMKVIVAKNLGL</sequence>
<dbReference type="FunFam" id="2.40.110.10:FF:000002">
    <property type="entry name" value="Acyl-CoA dehydrogenase fadE12"/>
    <property type="match status" value="1"/>
</dbReference>
<evidence type="ECO:0000256" key="2">
    <source>
        <dbReference type="ARBA" id="ARBA00009347"/>
    </source>
</evidence>
<accession>A0A5K7YHV1</accession>
<dbReference type="RefSeq" id="WP_155316198.1">
    <property type="nucleotide sequence ID" value="NZ_AP021874.1"/>
</dbReference>
<evidence type="ECO:0000259" key="9">
    <source>
        <dbReference type="Pfam" id="PF02770"/>
    </source>
</evidence>
<evidence type="ECO:0000259" key="8">
    <source>
        <dbReference type="Pfam" id="PF00441"/>
    </source>
</evidence>
<dbReference type="InterPro" id="IPR006091">
    <property type="entry name" value="Acyl-CoA_Oxase/DH_mid-dom"/>
</dbReference>
<name>A0A5K7YHV1_9BACT</name>
<feature type="domain" description="Acyl-CoA dehydrogenase/oxidase N-terminal" evidence="10">
    <location>
        <begin position="7"/>
        <end position="118"/>
    </location>
</feature>
<dbReference type="PANTHER" id="PTHR43884:SF12">
    <property type="entry name" value="ISOVALERYL-COA DEHYDROGENASE, MITOCHONDRIAL-RELATED"/>
    <property type="match status" value="1"/>
</dbReference>
<dbReference type="Gene3D" id="1.10.540.10">
    <property type="entry name" value="Acyl-CoA dehydrogenase/oxidase, N-terminal domain"/>
    <property type="match status" value="1"/>
</dbReference>
<evidence type="ECO:0000313" key="11">
    <source>
        <dbReference type="EMBL" id="BBO67995.1"/>
    </source>
</evidence>
<evidence type="ECO:0000256" key="3">
    <source>
        <dbReference type="ARBA" id="ARBA00011881"/>
    </source>
</evidence>
<dbReference type="OrthoDB" id="9765339at2"/>
<comment type="cofactor">
    <cofactor evidence="1 7">
        <name>FAD</name>
        <dbReference type="ChEBI" id="CHEBI:57692"/>
    </cofactor>
</comment>
<organism evidence="11 12">
    <name type="scientific">Desulfosarcina alkanivorans</name>
    <dbReference type="NCBI Taxonomy" id="571177"/>
    <lineage>
        <taxon>Bacteria</taxon>
        <taxon>Pseudomonadati</taxon>
        <taxon>Thermodesulfobacteriota</taxon>
        <taxon>Desulfobacteria</taxon>
        <taxon>Desulfobacterales</taxon>
        <taxon>Desulfosarcinaceae</taxon>
        <taxon>Desulfosarcina</taxon>
    </lineage>
</organism>
<dbReference type="EMBL" id="AP021874">
    <property type="protein sequence ID" value="BBO67995.1"/>
    <property type="molecule type" value="Genomic_DNA"/>
</dbReference>
<dbReference type="Gene3D" id="1.20.140.10">
    <property type="entry name" value="Butyryl-CoA Dehydrogenase, subunit A, domain 3"/>
    <property type="match status" value="1"/>
</dbReference>
<keyword evidence="12" id="KW-1185">Reference proteome</keyword>
<dbReference type="Pfam" id="PF00441">
    <property type="entry name" value="Acyl-CoA_dh_1"/>
    <property type="match status" value="1"/>
</dbReference>
<proteinExistence type="inferred from homology"/>
<dbReference type="InterPro" id="IPR009100">
    <property type="entry name" value="AcylCoA_DH/oxidase_NM_dom_sf"/>
</dbReference>
<dbReference type="InterPro" id="IPR046373">
    <property type="entry name" value="Acyl-CoA_Oxase/DH_mid-dom_sf"/>
</dbReference>
<comment type="subunit">
    <text evidence="3">Homotetramer.</text>
</comment>
<reference evidence="11 12" key="1">
    <citation type="submission" date="2019-11" db="EMBL/GenBank/DDBJ databases">
        <title>Comparative genomics of hydrocarbon-degrading Desulfosarcina strains.</title>
        <authorList>
            <person name="Watanabe M."/>
            <person name="Kojima H."/>
            <person name="Fukui M."/>
        </authorList>
    </citation>
    <scope>NUCLEOTIDE SEQUENCE [LARGE SCALE GENOMIC DNA]</scope>
    <source>
        <strain evidence="11 12">PL12</strain>
    </source>
</reference>
<evidence type="ECO:0000259" key="10">
    <source>
        <dbReference type="Pfam" id="PF02771"/>
    </source>
</evidence>
<evidence type="ECO:0000313" key="12">
    <source>
        <dbReference type="Proteomes" id="UP000427906"/>
    </source>
</evidence>
<feature type="domain" description="Acyl-CoA dehydrogenase/oxidase C-terminal" evidence="8">
    <location>
        <begin position="230"/>
        <end position="378"/>
    </location>
</feature>
<dbReference type="SUPFAM" id="SSF47203">
    <property type="entry name" value="Acyl-CoA dehydrogenase C-terminal domain-like"/>
    <property type="match status" value="1"/>
</dbReference>
<dbReference type="InterPro" id="IPR037069">
    <property type="entry name" value="AcylCoA_DH/ox_N_sf"/>
</dbReference>
<dbReference type="Pfam" id="PF02771">
    <property type="entry name" value="Acyl-CoA_dh_N"/>
    <property type="match status" value="1"/>
</dbReference>
<feature type="domain" description="Acyl-CoA oxidase/dehydrogenase middle" evidence="9">
    <location>
        <begin position="122"/>
        <end position="217"/>
    </location>
</feature>
<dbReference type="InterPro" id="IPR036250">
    <property type="entry name" value="AcylCo_DH-like_C"/>
</dbReference>
<dbReference type="GO" id="GO:0003995">
    <property type="term" value="F:acyl-CoA dehydrogenase activity"/>
    <property type="evidence" value="ECO:0007669"/>
    <property type="project" value="TreeGrafter"/>
</dbReference>
<protein>
    <submittedName>
        <fullName evidence="11">Acyl-CoA dehydrogenase</fullName>
    </submittedName>
</protein>
<dbReference type="Gene3D" id="2.40.110.10">
    <property type="entry name" value="Butyryl-CoA Dehydrogenase, subunit A, domain 2"/>
    <property type="match status" value="1"/>
</dbReference>
<dbReference type="InterPro" id="IPR009075">
    <property type="entry name" value="AcylCo_DH/oxidase_C"/>
</dbReference>
<evidence type="ECO:0000256" key="1">
    <source>
        <dbReference type="ARBA" id="ARBA00001974"/>
    </source>
</evidence>
<gene>
    <name evidence="11" type="primary">caiA</name>
    <name evidence="11" type="ORF">DSCA_19250</name>
</gene>
<dbReference type="KEGG" id="dalk:DSCA_19250"/>
<dbReference type="Pfam" id="PF02770">
    <property type="entry name" value="Acyl-CoA_dh_M"/>
    <property type="match status" value="1"/>
</dbReference>
<comment type="similarity">
    <text evidence="2 7">Belongs to the acyl-CoA dehydrogenase family.</text>
</comment>
<evidence type="ECO:0000256" key="7">
    <source>
        <dbReference type="RuleBase" id="RU362125"/>
    </source>
</evidence>
<keyword evidence="6 7" id="KW-0560">Oxidoreductase</keyword>
<dbReference type="InterPro" id="IPR013786">
    <property type="entry name" value="AcylCoA_DH/ox_N"/>
</dbReference>
<evidence type="ECO:0000256" key="6">
    <source>
        <dbReference type="ARBA" id="ARBA00023002"/>
    </source>
</evidence>
<dbReference type="SUPFAM" id="SSF56645">
    <property type="entry name" value="Acyl-CoA dehydrogenase NM domain-like"/>
    <property type="match status" value="1"/>
</dbReference>
<keyword evidence="5 7" id="KW-0274">FAD</keyword>
<evidence type="ECO:0000256" key="4">
    <source>
        <dbReference type="ARBA" id="ARBA00022630"/>
    </source>
</evidence>
<dbReference type="GO" id="GO:0050660">
    <property type="term" value="F:flavin adenine dinucleotide binding"/>
    <property type="evidence" value="ECO:0007669"/>
    <property type="project" value="InterPro"/>
</dbReference>
<dbReference type="Proteomes" id="UP000427906">
    <property type="component" value="Chromosome"/>
</dbReference>
<evidence type="ECO:0000256" key="5">
    <source>
        <dbReference type="ARBA" id="ARBA00022827"/>
    </source>
</evidence>